<dbReference type="PANTHER" id="PTHR43865:SF1">
    <property type="entry name" value="RUBRERYTHRIN-RELATED"/>
    <property type="match status" value="1"/>
</dbReference>
<evidence type="ECO:0000256" key="4">
    <source>
        <dbReference type="ARBA" id="ARBA00022982"/>
    </source>
</evidence>
<keyword evidence="6" id="KW-0175">Coiled coil</keyword>
<evidence type="ECO:0000256" key="6">
    <source>
        <dbReference type="SAM" id="Coils"/>
    </source>
</evidence>
<dbReference type="OrthoDB" id="9799749at2"/>
<dbReference type="InterPro" id="IPR052364">
    <property type="entry name" value="Rubrerythrin"/>
</dbReference>
<comment type="cofactor">
    <cofactor evidence="1">
        <name>Fe(3+)</name>
        <dbReference type="ChEBI" id="CHEBI:29034"/>
    </cofactor>
</comment>
<feature type="coiled-coil region" evidence="6">
    <location>
        <begin position="75"/>
        <end position="128"/>
    </location>
</feature>
<dbReference type="InterPro" id="IPR012347">
    <property type="entry name" value="Ferritin-like"/>
</dbReference>
<dbReference type="Gene3D" id="1.20.1260.10">
    <property type="match status" value="1"/>
</dbReference>
<dbReference type="PROSITE" id="PS50905">
    <property type="entry name" value="FERRITIN_LIKE"/>
    <property type="match status" value="1"/>
</dbReference>
<dbReference type="Pfam" id="PF21349">
    <property type="entry name" value="RUBY_RBDX"/>
    <property type="match status" value="1"/>
</dbReference>
<dbReference type="GO" id="GO:0005506">
    <property type="term" value="F:iron ion binding"/>
    <property type="evidence" value="ECO:0007669"/>
    <property type="project" value="InterPro"/>
</dbReference>
<keyword evidence="5" id="KW-0408">Iron</keyword>
<dbReference type="Pfam" id="PF02915">
    <property type="entry name" value="Rubrerythrin"/>
    <property type="match status" value="1"/>
</dbReference>
<dbReference type="RefSeq" id="WP_065254842.1">
    <property type="nucleotide sequence ID" value="NZ_JAQLHL010000019.1"/>
</dbReference>
<dbReference type="GO" id="GO:0016491">
    <property type="term" value="F:oxidoreductase activity"/>
    <property type="evidence" value="ECO:0007669"/>
    <property type="project" value="InterPro"/>
</dbReference>
<dbReference type="InterPro" id="IPR009078">
    <property type="entry name" value="Ferritin-like_SF"/>
</dbReference>
<accession>A0A1B8RKP4</accession>
<evidence type="ECO:0000313" key="9">
    <source>
        <dbReference type="EMBL" id="OBY09338.1"/>
    </source>
</evidence>
<reference evidence="9 10" key="1">
    <citation type="submission" date="2016-06" db="EMBL/GenBank/DDBJ databases">
        <authorList>
            <person name="Kjaerup R.B."/>
            <person name="Dalgaard T.S."/>
            <person name="Juul-Madsen H.R."/>
        </authorList>
    </citation>
    <scope>NUCLEOTIDE SEQUENCE [LARGE SCALE GENOMIC DNA]</scope>
    <source>
        <strain evidence="9 10">373-A1</strain>
    </source>
</reference>
<dbReference type="PROSITE" id="PS50903">
    <property type="entry name" value="RUBREDOXIN_LIKE"/>
    <property type="match status" value="1"/>
</dbReference>
<evidence type="ECO:0000313" key="10">
    <source>
        <dbReference type="Proteomes" id="UP000092714"/>
    </source>
</evidence>
<organism evidence="9 10">
    <name type="scientific">Clostridium paraputrificum</name>
    <dbReference type="NCBI Taxonomy" id="29363"/>
    <lineage>
        <taxon>Bacteria</taxon>
        <taxon>Bacillati</taxon>
        <taxon>Bacillota</taxon>
        <taxon>Clostridia</taxon>
        <taxon>Eubacteriales</taxon>
        <taxon>Clostridiaceae</taxon>
        <taxon>Clostridium</taxon>
    </lineage>
</organism>
<feature type="domain" description="Ferritin-like diiron" evidence="8">
    <location>
        <begin position="2"/>
        <end position="133"/>
    </location>
</feature>
<dbReference type="Gene3D" id="2.20.28.10">
    <property type="match status" value="1"/>
</dbReference>
<evidence type="ECO:0000256" key="5">
    <source>
        <dbReference type="ARBA" id="ARBA00023004"/>
    </source>
</evidence>
<dbReference type="CDD" id="cd01041">
    <property type="entry name" value="Rubrerythrin"/>
    <property type="match status" value="1"/>
</dbReference>
<protein>
    <submittedName>
        <fullName evidence="9">Rubrerythrin</fullName>
    </submittedName>
</protein>
<dbReference type="InterPro" id="IPR003251">
    <property type="entry name" value="Rr_diiron-bd_dom"/>
</dbReference>
<gene>
    <name evidence="9" type="ORF">CP373A1_16440</name>
</gene>
<dbReference type="InterPro" id="IPR009040">
    <property type="entry name" value="Ferritin-like_diiron"/>
</dbReference>
<dbReference type="EMBL" id="MAPZ01000035">
    <property type="protein sequence ID" value="OBY09338.1"/>
    <property type="molecule type" value="Genomic_DNA"/>
</dbReference>
<evidence type="ECO:0000256" key="2">
    <source>
        <dbReference type="ARBA" id="ARBA00022448"/>
    </source>
</evidence>
<evidence type="ECO:0000259" key="7">
    <source>
        <dbReference type="PROSITE" id="PS50903"/>
    </source>
</evidence>
<evidence type="ECO:0000256" key="1">
    <source>
        <dbReference type="ARBA" id="ARBA00001965"/>
    </source>
</evidence>
<feature type="domain" description="Rubredoxin-like" evidence="7">
    <location>
        <begin position="140"/>
        <end position="174"/>
    </location>
</feature>
<dbReference type="SUPFAM" id="SSF57802">
    <property type="entry name" value="Rubredoxin-like"/>
    <property type="match status" value="1"/>
</dbReference>
<keyword evidence="2" id="KW-0813">Transport</keyword>
<dbReference type="eggNOG" id="COG1592">
    <property type="taxonomic scope" value="Bacteria"/>
</dbReference>
<keyword evidence="4" id="KW-0249">Electron transport</keyword>
<sequence length="178" mass="20731">MNLKGSETEKNLYKTFAGESRANTKYSLYAEQARKEGYRWVAEIFEETAGNEKAHAREVLKKYLCKINNTEANLRDAAKGEAQEANRTYKDFENVARKEGFYDIADFYKELQETEEAHEERFIKLADKIKEDEIFKSIGPSLWQCMNCGYIHEGTEAPKNCPLCNYPKSYFKPYCKVK</sequence>
<name>A0A1B8RKP4_9CLOT</name>
<evidence type="ECO:0000256" key="3">
    <source>
        <dbReference type="ARBA" id="ARBA00022723"/>
    </source>
</evidence>
<dbReference type="InterPro" id="IPR024934">
    <property type="entry name" value="Rubredoxin-like_dom"/>
</dbReference>
<dbReference type="InterPro" id="IPR048574">
    <property type="entry name" value="RUBY_RBDX"/>
</dbReference>
<dbReference type="SUPFAM" id="SSF47240">
    <property type="entry name" value="Ferritin-like"/>
    <property type="match status" value="1"/>
</dbReference>
<keyword evidence="3" id="KW-0479">Metal-binding</keyword>
<evidence type="ECO:0000259" key="8">
    <source>
        <dbReference type="PROSITE" id="PS50905"/>
    </source>
</evidence>
<dbReference type="PANTHER" id="PTHR43865">
    <property type="entry name" value="RUBRERYTHRIN-RELATED"/>
    <property type="match status" value="1"/>
</dbReference>
<dbReference type="Proteomes" id="UP000092714">
    <property type="component" value="Unassembled WGS sequence"/>
</dbReference>
<keyword evidence="10" id="KW-1185">Reference proteome</keyword>
<dbReference type="AlphaFoldDB" id="A0A1B8RKP4"/>
<dbReference type="CDD" id="cd00729">
    <property type="entry name" value="rubredoxin_SM"/>
    <property type="match status" value="1"/>
</dbReference>
<proteinExistence type="predicted"/>
<comment type="caution">
    <text evidence="9">The sequence shown here is derived from an EMBL/GenBank/DDBJ whole genome shotgun (WGS) entry which is preliminary data.</text>
</comment>